<protein>
    <submittedName>
        <fullName evidence="3">Uncharacterized protein</fullName>
    </submittedName>
</protein>
<proteinExistence type="inferred from homology"/>
<evidence type="ECO:0000313" key="3">
    <source>
        <dbReference type="EMBL" id="KAG6422637.1"/>
    </source>
</evidence>
<dbReference type="SUPFAM" id="SSF110942">
    <property type="entry name" value="HSP90 C-terminal domain"/>
    <property type="match status" value="1"/>
</dbReference>
<name>A0A8X8ZZ48_SALSN</name>
<dbReference type="GO" id="GO:0016887">
    <property type="term" value="F:ATP hydrolysis activity"/>
    <property type="evidence" value="ECO:0007669"/>
    <property type="project" value="InterPro"/>
</dbReference>
<dbReference type="InterPro" id="IPR020568">
    <property type="entry name" value="Ribosomal_Su5_D2-typ_SF"/>
</dbReference>
<dbReference type="EMBL" id="PNBA02000005">
    <property type="protein sequence ID" value="KAG6422637.1"/>
    <property type="molecule type" value="Genomic_DNA"/>
</dbReference>
<evidence type="ECO:0000313" key="4">
    <source>
        <dbReference type="Proteomes" id="UP000298416"/>
    </source>
</evidence>
<dbReference type="Gene3D" id="1.20.120.790">
    <property type="entry name" value="Heat shock protein 90, C-terminal domain"/>
    <property type="match status" value="1"/>
</dbReference>
<evidence type="ECO:0000256" key="2">
    <source>
        <dbReference type="ARBA" id="ARBA00023186"/>
    </source>
</evidence>
<dbReference type="Gene3D" id="3.40.50.11260">
    <property type="match status" value="1"/>
</dbReference>
<dbReference type="GO" id="GO:0051082">
    <property type="term" value="F:unfolded protein binding"/>
    <property type="evidence" value="ECO:0007669"/>
    <property type="project" value="InterPro"/>
</dbReference>
<dbReference type="GO" id="GO:0005524">
    <property type="term" value="F:ATP binding"/>
    <property type="evidence" value="ECO:0007669"/>
    <property type="project" value="InterPro"/>
</dbReference>
<organism evidence="3">
    <name type="scientific">Salvia splendens</name>
    <name type="common">Scarlet sage</name>
    <dbReference type="NCBI Taxonomy" id="180675"/>
    <lineage>
        <taxon>Eukaryota</taxon>
        <taxon>Viridiplantae</taxon>
        <taxon>Streptophyta</taxon>
        <taxon>Embryophyta</taxon>
        <taxon>Tracheophyta</taxon>
        <taxon>Spermatophyta</taxon>
        <taxon>Magnoliopsida</taxon>
        <taxon>eudicotyledons</taxon>
        <taxon>Gunneridae</taxon>
        <taxon>Pentapetalae</taxon>
        <taxon>asterids</taxon>
        <taxon>lamiids</taxon>
        <taxon>Lamiales</taxon>
        <taxon>Lamiaceae</taxon>
        <taxon>Nepetoideae</taxon>
        <taxon>Mentheae</taxon>
        <taxon>Salviinae</taxon>
        <taxon>Salvia</taxon>
        <taxon>Salvia subgen. Calosphace</taxon>
        <taxon>core Calosphace</taxon>
    </lineage>
</organism>
<dbReference type="Proteomes" id="UP000298416">
    <property type="component" value="Unassembled WGS sequence"/>
</dbReference>
<comment type="caution">
    <text evidence="3">The sequence shown here is derived from an EMBL/GenBank/DDBJ whole genome shotgun (WGS) entry which is preliminary data.</text>
</comment>
<evidence type="ECO:0000256" key="1">
    <source>
        <dbReference type="ARBA" id="ARBA00008239"/>
    </source>
</evidence>
<dbReference type="PANTHER" id="PTHR11528">
    <property type="entry name" value="HEAT SHOCK PROTEIN 90 FAMILY MEMBER"/>
    <property type="match status" value="1"/>
</dbReference>
<reference evidence="3" key="1">
    <citation type="submission" date="2018-01" db="EMBL/GenBank/DDBJ databases">
        <authorList>
            <person name="Mao J.F."/>
        </authorList>
    </citation>
    <scope>NUCLEOTIDE SEQUENCE</scope>
    <source>
        <strain evidence="3">Huo1</strain>
        <tissue evidence="3">Leaf</tissue>
    </source>
</reference>
<keyword evidence="4" id="KW-1185">Reference proteome</keyword>
<sequence length="236" mass="26464">MTPSGKDDMINPKTKNIRLFVRIMKKRLVRKAFDMILGISMSKDREEDVISLDEYVENMKPDQKDIYFIAADSAGSVLSGPYIDEVAIQNLKSYKVNNFVDISKEDLDLDHIAGDKDEDKDKEMKQEFGGTCDWIKKRLGERVASVQGVLAAGKFGWCANMERLMKAQNVGDTSSFKFYERQERGLQETAIDLLYETALFSGGFASPAELGGKIYEMMNMVLLGKWGSSAAAHEDG</sequence>
<dbReference type="Pfam" id="PF00183">
    <property type="entry name" value="HSP90"/>
    <property type="match status" value="1"/>
</dbReference>
<reference evidence="3" key="2">
    <citation type="submission" date="2020-08" db="EMBL/GenBank/DDBJ databases">
        <title>Plant Genome Project.</title>
        <authorList>
            <person name="Zhang R.-G."/>
        </authorList>
    </citation>
    <scope>NUCLEOTIDE SEQUENCE</scope>
    <source>
        <strain evidence="3">Huo1</strain>
        <tissue evidence="3">Leaf</tissue>
    </source>
</reference>
<gene>
    <name evidence="3" type="ORF">SASPL_113014</name>
</gene>
<comment type="similarity">
    <text evidence="1">Belongs to the heat shock protein 90 family.</text>
</comment>
<accession>A0A8X8ZZ48</accession>
<dbReference type="InterPro" id="IPR001404">
    <property type="entry name" value="Hsp90_fam"/>
</dbReference>
<dbReference type="GO" id="GO:0140662">
    <property type="term" value="F:ATP-dependent protein folding chaperone"/>
    <property type="evidence" value="ECO:0007669"/>
    <property type="project" value="InterPro"/>
</dbReference>
<dbReference type="SUPFAM" id="SSF54211">
    <property type="entry name" value="Ribosomal protein S5 domain 2-like"/>
    <property type="match status" value="1"/>
</dbReference>
<dbReference type="AlphaFoldDB" id="A0A8X8ZZ48"/>
<dbReference type="InterPro" id="IPR037196">
    <property type="entry name" value="HSP90_C"/>
</dbReference>
<keyword evidence="2" id="KW-0143">Chaperone</keyword>